<evidence type="ECO:0000256" key="1">
    <source>
        <dbReference type="ARBA" id="ARBA00022857"/>
    </source>
</evidence>
<comment type="caution">
    <text evidence="4">The sequence shown here is derived from an EMBL/GenBank/DDBJ whole genome shotgun (WGS) entry which is preliminary data.</text>
</comment>
<dbReference type="EMBL" id="CM029046">
    <property type="protein sequence ID" value="KAG2589218.1"/>
    <property type="molecule type" value="Genomic_DNA"/>
</dbReference>
<dbReference type="PANTHER" id="PTHR43349:SF30">
    <property type="entry name" value="NMRA-LIKE DOMAIN-CONTAINING PROTEIN"/>
    <property type="match status" value="1"/>
</dbReference>
<evidence type="ECO:0000256" key="2">
    <source>
        <dbReference type="ARBA" id="ARBA00023002"/>
    </source>
</evidence>
<dbReference type="Gene3D" id="3.40.50.720">
    <property type="entry name" value="NAD(P)-binding Rossmann-like Domain"/>
    <property type="match status" value="1"/>
</dbReference>
<gene>
    <name evidence="4" type="ORF">PVAP13_5NG232100</name>
</gene>
<organism evidence="4 5">
    <name type="scientific">Panicum virgatum</name>
    <name type="common">Blackwell switchgrass</name>
    <dbReference type="NCBI Taxonomy" id="38727"/>
    <lineage>
        <taxon>Eukaryota</taxon>
        <taxon>Viridiplantae</taxon>
        <taxon>Streptophyta</taxon>
        <taxon>Embryophyta</taxon>
        <taxon>Tracheophyta</taxon>
        <taxon>Spermatophyta</taxon>
        <taxon>Magnoliopsida</taxon>
        <taxon>Liliopsida</taxon>
        <taxon>Poales</taxon>
        <taxon>Poaceae</taxon>
        <taxon>PACMAD clade</taxon>
        <taxon>Panicoideae</taxon>
        <taxon>Panicodae</taxon>
        <taxon>Paniceae</taxon>
        <taxon>Panicinae</taxon>
        <taxon>Panicum</taxon>
        <taxon>Panicum sect. Hiantes</taxon>
    </lineage>
</organism>
<dbReference type="InterPro" id="IPR045312">
    <property type="entry name" value="PCBER-like"/>
</dbReference>
<protein>
    <recommendedName>
        <fullName evidence="3">NmrA-like domain-containing protein</fullName>
    </recommendedName>
</protein>
<keyword evidence="2" id="KW-0560">Oxidoreductase</keyword>
<evidence type="ECO:0000313" key="5">
    <source>
        <dbReference type="Proteomes" id="UP000823388"/>
    </source>
</evidence>
<dbReference type="AlphaFoldDB" id="A0A8T0RWT1"/>
<dbReference type="InterPro" id="IPR050608">
    <property type="entry name" value="NmrA-type/Isoflavone_red_sf"/>
</dbReference>
<dbReference type="SUPFAM" id="SSF51735">
    <property type="entry name" value="NAD(P)-binding Rossmann-fold domains"/>
    <property type="match status" value="1"/>
</dbReference>
<dbReference type="InterPro" id="IPR036291">
    <property type="entry name" value="NAD(P)-bd_dom_sf"/>
</dbReference>
<dbReference type="Gene3D" id="3.90.25.10">
    <property type="entry name" value="UDP-galactose 4-epimerase, domain 1"/>
    <property type="match status" value="1"/>
</dbReference>
<reference evidence="4" key="1">
    <citation type="submission" date="2020-05" db="EMBL/GenBank/DDBJ databases">
        <title>WGS assembly of Panicum virgatum.</title>
        <authorList>
            <person name="Lovell J.T."/>
            <person name="Jenkins J."/>
            <person name="Shu S."/>
            <person name="Juenger T.E."/>
            <person name="Schmutz J."/>
        </authorList>
    </citation>
    <scope>NUCLEOTIDE SEQUENCE</scope>
    <source>
        <strain evidence="4">AP13</strain>
    </source>
</reference>
<keyword evidence="1" id="KW-0521">NADP</keyword>
<evidence type="ECO:0000259" key="3">
    <source>
        <dbReference type="Pfam" id="PF05368"/>
    </source>
</evidence>
<dbReference type="Proteomes" id="UP000823388">
    <property type="component" value="Chromosome 5N"/>
</dbReference>
<dbReference type="InterPro" id="IPR008030">
    <property type="entry name" value="NmrA-like"/>
</dbReference>
<keyword evidence="5" id="KW-1185">Reference proteome</keyword>
<sequence>MLSSILVIGGTGMIGQHLVTASLDAGHPTAILVRPATADADADKAKLMEAFESCGASLVYGDINEHEGLVAAIKQADVVISAVGHSSPEEVESQLKIVAAIQEAGGVQRFLPSEYGCDVELAKQMLEPARSILGAKLRVREAVRAAGIPHTIISSNWSQGFLLPRAGNPEANGPPDNSVTIFGDGKLQVFFVNEKDMAAVAMRAVEDPRTLNIVNKILHLRSQENLCSLDKLVSLWENKIGKTLKKTYIREEELVKKVQESQFPLNFQLAVVHATLVAGEAKLTAKTTTNGASSSKGVEATELYPDMNCMTVEQYLDSLP</sequence>
<feature type="domain" description="NmrA-like" evidence="3">
    <location>
        <begin position="3"/>
        <end position="316"/>
    </location>
</feature>
<dbReference type="CDD" id="cd05259">
    <property type="entry name" value="PCBER_SDR_a"/>
    <property type="match status" value="1"/>
</dbReference>
<dbReference type="PANTHER" id="PTHR43349">
    <property type="entry name" value="PINORESINOL REDUCTASE-RELATED"/>
    <property type="match status" value="1"/>
</dbReference>
<dbReference type="OrthoDB" id="419598at2759"/>
<proteinExistence type="predicted"/>
<dbReference type="GO" id="GO:0016491">
    <property type="term" value="F:oxidoreductase activity"/>
    <property type="evidence" value="ECO:0007669"/>
    <property type="project" value="UniProtKB-KW"/>
</dbReference>
<name>A0A8T0RWT1_PANVG</name>
<accession>A0A8T0RWT1</accession>
<dbReference type="Pfam" id="PF05368">
    <property type="entry name" value="NmrA"/>
    <property type="match status" value="1"/>
</dbReference>
<evidence type="ECO:0000313" key="4">
    <source>
        <dbReference type="EMBL" id="KAG2589218.1"/>
    </source>
</evidence>